<proteinExistence type="predicted"/>
<keyword evidence="2" id="KW-0238">DNA-binding</keyword>
<dbReference type="InterPro" id="IPR055166">
    <property type="entry name" value="Transc_reg_Sar_Rot_HTH"/>
</dbReference>
<dbReference type="Pfam" id="PF22381">
    <property type="entry name" value="Staph_reg_Sar_Rot"/>
    <property type="match status" value="1"/>
</dbReference>
<keyword evidence="6" id="KW-1185">Reference proteome</keyword>
<dbReference type="GO" id="GO:0003677">
    <property type="term" value="F:DNA binding"/>
    <property type="evidence" value="ECO:0007669"/>
    <property type="project" value="UniProtKB-KW"/>
</dbReference>
<dbReference type="InterPro" id="IPR039422">
    <property type="entry name" value="MarR/SlyA-like"/>
</dbReference>
<dbReference type="RefSeq" id="WP_066329422.1">
    <property type="nucleotide sequence ID" value="NZ_LWSG01000007.1"/>
</dbReference>
<accession>A0A179T2X7</accession>
<sequence length="139" mass="16169">MKNSDHIVDSWVNYAKFFSRLQSSIDYTLQQQYQLSLNEFYFLYYLSKADSKTLRLTQLQPKVGLSLSAISRLVTRMESYQNNQIVKKSTYLEDKRSSTVMLTNEGEELLALVEVTLNDKLRGFLTDSDLEHILKIANE</sequence>
<evidence type="ECO:0000256" key="1">
    <source>
        <dbReference type="ARBA" id="ARBA00023015"/>
    </source>
</evidence>
<protein>
    <recommendedName>
        <fullName evidence="4">HTH marR-type domain-containing protein</fullName>
    </recommendedName>
</protein>
<dbReference type="STRING" id="152268.A6K24_18635"/>
<evidence type="ECO:0000313" key="5">
    <source>
        <dbReference type="EMBL" id="OAS87758.1"/>
    </source>
</evidence>
<dbReference type="EMBL" id="LWSG01000007">
    <property type="protein sequence ID" value="OAS87758.1"/>
    <property type="molecule type" value="Genomic_DNA"/>
</dbReference>
<dbReference type="OrthoDB" id="5195026at2"/>
<evidence type="ECO:0000313" key="6">
    <source>
        <dbReference type="Proteomes" id="UP000078534"/>
    </source>
</evidence>
<reference evidence="6" key="1">
    <citation type="submission" date="2016-04" db="EMBL/GenBank/DDBJ databases">
        <authorList>
            <person name="Lyu Z."/>
            <person name="Lyu W."/>
        </authorList>
    </citation>
    <scope>NUCLEOTIDE SEQUENCE [LARGE SCALE GENOMIC DNA]</scope>
    <source>
        <strain evidence="6">C44</strain>
    </source>
</reference>
<evidence type="ECO:0000256" key="2">
    <source>
        <dbReference type="ARBA" id="ARBA00023125"/>
    </source>
</evidence>
<dbReference type="PANTHER" id="PTHR33164:SF94">
    <property type="entry name" value="TRANSCRIPTIONAL REGULATORY PROTEIN-RELATED"/>
    <property type="match status" value="1"/>
</dbReference>
<dbReference type="SMART" id="SM00347">
    <property type="entry name" value="HTH_MARR"/>
    <property type="match status" value="1"/>
</dbReference>
<comment type="caution">
    <text evidence="5">The sequence shown here is derived from an EMBL/GenBank/DDBJ whole genome shotgun (WGS) entry which is preliminary data.</text>
</comment>
<dbReference type="Proteomes" id="UP000078534">
    <property type="component" value="Unassembled WGS sequence"/>
</dbReference>
<keyword evidence="1" id="KW-0805">Transcription regulation</keyword>
<dbReference type="InterPro" id="IPR000835">
    <property type="entry name" value="HTH_MarR-typ"/>
</dbReference>
<dbReference type="GO" id="GO:0003700">
    <property type="term" value="F:DNA-binding transcription factor activity"/>
    <property type="evidence" value="ECO:0007669"/>
    <property type="project" value="InterPro"/>
</dbReference>
<evidence type="ECO:0000256" key="3">
    <source>
        <dbReference type="ARBA" id="ARBA00023163"/>
    </source>
</evidence>
<dbReference type="PANTHER" id="PTHR33164">
    <property type="entry name" value="TRANSCRIPTIONAL REGULATOR, MARR FAMILY"/>
    <property type="match status" value="1"/>
</dbReference>
<dbReference type="GO" id="GO:0006950">
    <property type="term" value="P:response to stress"/>
    <property type="evidence" value="ECO:0007669"/>
    <property type="project" value="TreeGrafter"/>
</dbReference>
<gene>
    <name evidence="5" type="ORF">A6K24_18635</name>
</gene>
<name>A0A179T2X7_9BACI</name>
<organism evidence="5 6">
    <name type="scientific">Metabacillus litoralis</name>
    <dbReference type="NCBI Taxonomy" id="152268"/>
    <lineage>
        <taxon>Bacteria</taxon>
        <taxon>Bacillati</taxon>
        <taxon>Bacillota</taxon>
        <taxon>Bacilli</taxon>
        <taxon>Bacillales</taxon>
        <taxon>Bacillaceae</taxon>
        <taxon>Metabacillus</taxon>
    </lineage>
</organism>
<dbReference type="Gene3D" id="1.10.10.10">
    <property type="entry name" value="Winged helix-like DNA-binding domain superfamily/Winged helix DNA-binding domain"/>
    <property type="match status" value="1"/>
</dbReference>
<dbReference type="AlphaFoldDB" id="A0A179T2X7"/>
<dbReference type="SUPFAM" id="SSF46785">
    <property type="entry name" value="Winged helix' DNA-binding domain"/>
    <property type="match status" value="1"/>
</dbReference>
<dbReference type="InterPro" id="IPR036388">
    <property type="entry name" value="WH-like_DNA-bd_sf"/>
</dbReference>
<evidence type="ECO:0000259" key="4">
    <source>
        <dbReference type="PROSITE" id="PS50995"/>
    </source>
</evidence>
<feature type="domain" description="HTH marR-type" evidence="4">
    <location>
        <begin position="1"/>
        <end position="139"/>
    </location>
</feature>
<dbReference type="PROSITE" id="PS50995">
    <property type="entry name" value="HTH_MARR_2"/>
    <property type="match status" value="1"/>
</dbReference>
<keyword evidence="3" id="KW-0804">Transcription</keyword>
<dbReference type="InterPro" id="IPR036390">
    <property type="entry name" value="WH_DNA-bd_sf"/>
</dbReference>